<evidence type="ECO:0000256" key="2">
    <source>
        <dbReference type="ARBA" id="ARBA00022490"/>
    </source>
</evidence>
<sequence>MTIKAIVTGHSRGLGAAIAEDLLQRGVAVLGLARRHNDELAARFPAGLAQHAIDLADPARLAAWLGGGEFAGFAADGDMLLLVNDAGTLQPVGPPRLQDVAAIAPAVALNVAAPLMLAAAVAAVESTAAERRVLHVSSGAARKPYAGWSVYCATKAALDHHARAVQADAQAGLRICSAAPGVVDTGMQAEVRASTLEQFPLRDQFAAMQRAGGLIPPAAAAARLVAHLLSEDFGAAPVVDLRDLPG</sequence>
<keyword evidence="4" id="KW-0560">Oxidoreductase</keyword>
<evidence type="ECO:0000256" key="4">
    <source>
        <dbReference type="ARBA" id="ARBA00023002"/>
    </source>
</evidence>
<dbReference type="PANTHER" id="PTHR44085">
    <property type="entry name" value="SEPIAPTERIN REDUCTASE"/>
    <property type="match status" value="1"/>
</dbReference>
<dbReference type="Proteomes" id="UP001595974">
    <property type="component" value="Unassembled WGS sequence"/>
</dbReference>
<dbReference type="Pfam" id="PF00106">
    <property type="entry name" value="adh_short"/>
    <property type="match status" value="1"/>
</dbReference>
<proteinExistence type="predicted"/>
<dbReference type="Gene3D" id="3.40.50.720">
    <property type="entry name" value="NAD(P)-binding Rossmann-like Domain"/>
    <property type="match status" value="1"/>
</dbReference>
<comment type="subcellular location">
    <subcellularLocation>
        <location evidence="1">Cytoplasm</location>
    </subcellularLocation>
</comment>
<name>A0ABW1AVZ2_9RHOO</name>
<gene>
    <name evidence="5" type="ORF">ACFPTN_17590</name>
</gene>
<evidence type="ECO:0000256" key="1">
    <source>
        <dbReference type="ARBA" id="ARBA00004496"/>
    </source>
</evidence>
<evidence type="ECO:0000313" key="6">
    <source>
        <dbReference type="Proteomes" id="UP001595974"/>
    </source>
</evidence>
<accession>A0ABW1AVZ2</accession>
<reference evidence="6" key="1">
    <citation type="journal article" date="2019" name="Int. J. Syst. Evol. Microbiol.">
        <title>The Global Catalogue of Microorganisms (GCM) 10K type strain sequencing project: providing services to taxonomists for standard genome sequencing and annotation.</title>
        <authorList>
            <consortium name="The Broad Institute Genomics Platform"/>
            <consortium name="The Broad Institute Genome Sequencing Center for Infectious Disease"/>
            <person name="Wu L."/>
            <person name="Ma J."/>
        </authorList>
    </citation>
    <scope>NUCLEOTIDE SEQUENCE [LARGE SCALE GENOMIC DNA]</scope>
    <source>
        <strain evidence="6">SHR3</strain>
    </source>
</reference>
<keyword evidence="2" id="KW-0963">Cytoplasm</keyword>
<dbReference type="EMBL" id="JBHSOG010000092">
    <property type="protein sequence ID" value="MFC5771196.1"/>
    <property type="molecule type" value="Genomic_DNA"/>
</dbReference>
<organism evidence="5 6">
    <name type="scientific">Thauera sinica</name>
    <dbReference type="NCBI Taxonomy" id="2665146"/>
    <lineage>
        <taxon>Bacteria</taxon>
        <taxon>Pseudomonadati</taxon>
        <taxon>Pseudomonadota</taxon>
        <taxon>Betaproteobacteria</taxon>
        <taxon>Rhodocyclales</taxon>
        <taxon>Zoogloeaceae</taxon>
        <taxon>Thauera</taxon>
    </lineage>
</organism>
<keyword evidence="3" id="KW-0521">NADP</keyword>
<dbReference type="RefSeq" id="WP_096449602.1">
    <property type="nucleotide sequence ID" value="NZ_JBHSOG010000092.1"/>
</dbReference>
<keyword evidence="6" id="KW-1185">Reference proteome</keyword>
<dbReference type="InterPro" id="IPR051721">
    <property type="entry name" value="Biopterin_syn/organic_redct"/>
</dbReference>
<dbReference type="PRINTS" id="PR00081">
    <property type="entry name" value="GDHRDH"/>
</dbReference>
<protein>
    <submittedName>
        <fullName evidence="5">SDR family oxidoreductase</fullName>
    </submittedName>
</protein>
<dbReference type="NCBIfam" id="NF005436">
    <property type="entry name" value="PRK07023.1"/>
    <property type="match status" value="1"/>
</dbReference>
<evidence type="ECO:0000313" key="5">
    <source>
        <dbReference type="EMBL" id="MFC5771196.1"/>
    </source>
</evidence>
<comment type="caution">
    <text evidence="5">The sequence shown here is derived from an EMBL/GenBank/DDBJ whole genome shotgun (WGS) entry which is preliminary data.</text>
</comment>
<dbReference type="InterPro" id="IPR036291">
    <property type="entry name" value="NAD(P)-bd_dom_sf"/>
</dbReference>
<dbReference type="PANTHER" id="PTHR44085:SF2">
    <property type="entry name" value="SEPIAPTERIN REDUCTASE"/>
    <property type="match status" value="1"/>
</dbReference>
<evidence type="ECO:0000256" key="3">
    <source>
        <dbReference type="ARBA" id="ARBA00022857"/>
    </source>
</evidence>
<dbReference type="InterPro" id="IPR002347">
    <property type="entry name" value="SDR_fam"/>
</dbReference>
<dbReference type="SUPFAM" id="SSF51735">
    <property type="entry name" value="NAD(P)-binding Rossmann-fold domains"/>
    <property type="match status" value="1"/>
</dbReference>